<dbReference type="RefSeq" id="WP_154358260.1">
    <property type="nucleotide sequence ID" value="NZ_WKJL01000009.1"/>
</dbReference>
<evidence type="ECO:0008006" key="4">
    <source>
        <dbReference type="Google" id="ProtNLM"/>
    </source>
</evidence>
<organism evidence="2 3">
    <name type="scientific">Duganella aquatilis</name>
    <dbReference type="NCBI Taxonomy" id="2666082"/>
    <lineage>
        <taxon>Bacteria</taxon>
        <taxon>Pseudomonadati</taxon>
        <taxon>Pseudomonadota</taxon>
        <taxon>Betaproteobacteria</taxon>
        <taxon>Burkholderiales</taxon>
        <taxon>Oxalobacteraceae</taxon>
        <taxon>Telluria group</taxon>
        <taxon>Duganella</taxon>
    </lineage>
</organism>
<protein>
    <recommendedName>
        <fullName evidence="4">Lipoprotein</fullName>
    </recommendedName>
</protein>
<dbReference type="PROSITE" id="PS51257">
    <property type="entry name" value="PROKAR_LIPOPROTEIN"/>
    <property type="match status" value="1"/>
</dbReference>
<comment type="caution">
    <text evidence="2">The sequence shown here is derived from an EMBL/GenBank/DDBJ whole genome shotgun (WGS) entry which is preliminary data.</text>
</comment>
<feature type="signal peptide" evidence="1">
    <location>
        <begin position="1"/>
        <end position="18"/>
    </location>
</feature>
<reference evidence="2 3" key="1">
    <citation type="submission" date="2019-11" db="EMBL/GenBank/DDBJ databases">
        <title>Novel species isolated from a subtropical stream in China.</title>
        <authorList>
            <person name="Lu H."/>
        </authorList>
    </citation>
    <scope>NUCLEOTIDE SEQUENCE [LARGE SCALE GENOMIC DNA]</scope>
    <source>
        <strain evidence="2 3">FT26W</strain>
    </source>
</reference>
<dbReference type="EMBL" id="WKJL01000009">
    <property type="protein sequence ID" value="MRW85221.1"/>
    <property type="molecule type" value="Genomic_DNA"/>
</dbReference>
<name>A0A844D2P6_9BURK</name>
<evidence type="ECO:0000256" key="1">
    <source>
        <dbReference type="SAM" id="SignalP"/>
    </source>
</evidence>
<sequence>MRKRWFVTLGLISCAALACLDSPAPTSLSLRVQQPFHEVVKDSSFPVMASSNIPDASTDGSGATWVTEPAVVIHFNDAEHGFTLPPTTFAAVSYSDYRVITIDTSPMLKKLSFGETLEIVDSLQRQFQAKGWQLAHGAKWIDLSDSGKSTLRAVLREHGHWISIRVPKKYYMFFGLHCFERCDSRIGLDRYLIDISIGRDIELNEENTKTN</sequence>
<feature type="chain" id="PRO_5032891992" description="Lipoprotein" evidence="1">
    <location>
        <begin position="19"/>
        <end position="211"/>
    </location>
</feature>
<evidence type="ECO:0000313" key="2">
    <source>
        <dbReference type="EMBL" id="MRW85221.1"/>
    </source>
</evidence>
<accession>A0A844D2P6</accession>
<keyword evidence="3" id="KW-1185">Reference proteome</keyword>
<dbReference type="Proteomes" id="UP000439986">
    <property type="component" value="Unassembled WGS sequence"/>
</dbReference>
<gene>
    <name evidence="2" type="ORF">GJ698_14125</name>
</gene>
<keyword evidence="1" id="KW-0732">Signal</keyword>
<evidence type="ECO:0000313" key="3">
    <source>
        <dbReference type="Proteomes" id="UP000439986"/>
    </source>
</evidence>
<proteinExistence type="predicted"/>
<dbReference type="AlphaFoldDB" id="A0A844D2P6"/>